<keyword evidence="2" id="KW-0472">Membrane</keyword>
<organism evidence="3 4">
    <name type="scientific">Microbulbifer donghaiensis</name>
    <dbReference type="NCBI Taxonomy" id="494016"/>
    <lineage>
        <taxon>Bacteria</taxon>
        <taxon>Pseudomonadati</taxon>
        <taxon>Pseudomonadota</taxon>
        <taxon>Gammaproteobacteria</taxon>
        <taxon>Cellvibrionales</taxon>
        <taxon>Microbulbiferaceae</taxon>
        <taxon>Microbulbifer</taxon>
    </lineage>
</organism>
<dbReference type="NCBIfam" id="NF033768">
    <property type="entry name" value="myxo_SS_tail"/>
    <property type="match status" value="1"/>
</dbReference>
<gene>
    <name evidence="3" type="ORF">SAMN04487965_1718</name>
</gene>
<proteinExistence type="predicted"/>
<keyword evidence="2" id="KW-0812">Transmembrane</keyword>
<feature type="region of interest" description="Disordered" evidence="1">
    <location>
        <begin position="177"/>
        <end position="226"/>
    </location>
</feature>
<dbReference type="RefSeq" id="WP_073273634.1">
    <property type="nucleotide sequence ID" value="NZ_FQVA01000001.1"/>
</dbReference>
<dbReference type="EMBL" id="FQVA01000001">
    <property type="protein sequence ID" value="SHF24157.1"/>
    <property type="molecule type" value="Genomic_DNA"/>
</dbReference>
<evidence type="ECO:0000256" key="2">
    <source>
        <dbReference type="SAM" id="Phobius"/>
    </source>
</evidence>
<feature type="region of interest" description="Disordered" evidence="1">
    <location>
        <begin position="75"/>
        <end position="120"/>
    </location>
</feature>
<dbReference type="OrthoDB" id="7057177at2"/>
<feature type="compositionally biased region" description="Basic and acidic residues" evidence="1">
    <location>
        <begin position="214"/>
        <end position="226"/>
    </location>
</feature>
<evidence type="ECO:0000256" key="1">
    <source>
        <dbReference type="SAM" id="MobiDB-lite"/>
    </source>
</evidence>
<dbReference type="Proteomes" id="UP000184170">
    <property type="component" value="Unassembled WGS sequence"/>
</dbReference>
<keyword evidence="2" id="KW-1133">Transmembrane helix</keyword>
<dbReference type="STRING" id="494016.SAMN04487965_1718"/>
<protein>
    <recommendedName>
        <fullName evidence="5">Energy transducer TonB</fullName>
    </recommendedName>
</protein>
<feature type="transmembrane region" description="Helical" evidence="2">
    <location>
        <begin position="33"/>
        <end position="53"/>
    </location>
</feature>
<dbReference type="Gene3D" id="3.30.1150.10">
    <property type="match status" value="1"/>
</dbReference>
<accession>A0A1M5A235</accession>
<dbReference type="AlphaFoldDB" id="A0A1M5A235"/>
<name>A0A1M5A235_9GAMM</name>
<sequence length="322" mass="34985">MTTANSVYAPWQLQETVLPWSASAEEDRRFVKFLRNGLIAFAVLGIAVALIPVPELTREQAERIPPQLAKVILEKKELPKPEPKPKPVEKKKPENQPEKKPPEQKKPEPKPVVKEKPPAAKVELAREKAANSGLLQMQDDLLAMRDSLDVAEVSSGQLAASTAAASNIDRSLISDRSKTASGGVNTGKLSRDTGGISLAARETTRVTSTQADGAAREVAKRVQREKTARAEESIRSVMEANKGAIYAIYNRALRRDPTLQGKVTVQLVIAANGSVSAIKLVGSELDSPDLERKLLARIRLINFGAANVETTTLNYSIDFLPS</sequence>
<evidence type="ECO:0000313" key="3">
    <source>
        <dbReference type="EMBL" id="SHF24157.1"/>
    </source>
</evidence>
<reference evidence="4" key="1">
    <citation type="submission" date="2016-11" db="EMBL/GenBank/DDBJ databases">
        <authorList>
            <person name="Varghese N."/>
            <person name="Submissions S."/>
        </authorList>
    </citation>
    <scope>NUCLEOTIDE SEQUENCE [LARGE SCALE GENOMIC DNA]</scope>
    <source>
        <strain evidence="4">CGMCC 1.7063</strain>
    </source>
</reference>
<keyword evidence="4" id="KW-1185">Reference proteome</keyword>
<evidence type="ECO:0000313" key="4">
    <source>
        <dbReference type="Proteomes" id="UP000184170"/>
    </source>
</evidence>
<dbReference type="InterPro" id="IPR049806">
    <property type="entry name" value="MasK-like_C"/>
</dbReference>
<evidence type="ECO:0008006" key="5">
    <source>
        <dbReference type="Google" id="ProtNLM"/>
    </source>
</evidence>